<organism evidence="3">
    <name type="scientific">Ranid herpesvirus 1</name>
    <name type="common">Lucke tumor herpesvirus</name>
    <dbReference type="NCBI Taxonomy" id="85655"/>
    <lineage>
        <taxon>Viruses</taxon>
        <taxon>Duplodnaviria</taxon>
        <taxon>Heunggongvirae</taxon>
        <taxon>Peploviricota</taxon>
        <taxon>Herviviricetes</taxon>
        <taxon>Herpesvirales</taxon>
        <taxon>Alloherpesviridae</taxon>
        <taxon>Batravirus</taxon>
        <taxon>Batravirus ranidallo1</taxon>
    </lineage>
</organism>
<name>Q14VN2_9VIRU</name>
<dbReference type="EMBL" id="DQ665917">
    <property type="protein sequence ID" value="ABG25774.1"/>
    <property type="molecule type" value="Genomic_DNA"/>
</dbReference>
<dbReference type="RefSeq" id="YP_656753.1">
    <property type="nucleotide sequence ID" value="NC_008211.1"/>
</dbReference>
<sequence>MEYLGPYMCPWESLRKQQEFLQREATAATKLRQDDCVPDHHNFSRLCARVLATTKPKSNHPPNHHCARVTALTACLYRVTAASSPLNFHAEVEVGSITGLIMLVTAIGPSNAFQPLLVRVIGDTARHAASTYPNVPPALWWSVRTLMLLYAFMHYAERDSRCACIYYTAVMLTCSLHAARYGSCLPISQLTQLLYTSNRLLGEAETRRALGRVSCNGLRRNLQPYMRPFPRVWTQYSSEIGSRAGSEDSGYEADSDTSDGRNAGAPHRNMFRALFAL</sequence>
<proteinExistence type="predicted"/>
<dbReference type="KEGG" id="vg:5141276"/>
<protein>
    <submittedName>
        <fullName evidence="2">ORF98</fullName>
    </submittedName>
</protein>
<reference evidence="3" key="1">
    <citation type="journal article" date="1999" name="J. Cancer Res. Clin. Oncol.">
        <title>Genomic studies of the Lucke tumor herpesvirus (RaHV-1).</title>
        <authorList>
            <person name="Davison A.J."/>
            <person name="Sauerbier W."/>
            <person name="Dolan A."/>
            <person name="Addison C."/>
            <person name="McKinnell R.G."/>
        </authorList>
    </citation>
    <scope>NUCLEOTIDE SEQUENCE [LARGE SCALE GENOMIC DNA]</scope>
    <source>
        <strain evidence="3">McKinnell</strain>
    </source>
</reference>
<evidence type="ECO:0000256" key="1">
    <source>
        <dbReference type="SAM" id="MobiDB-lite"/>
    </source>
</evidence>
<reference evidence="2 3" key="2">
    <citation type="journal article" date="2006" name="J. Gen. Virol.">
        <title>Genome sequences of two frog herpesviruses.</title>
        <authorList>
            <person name="Davison A.J."/>
            <person name="Cunningham C."/>
            <person name="Sauerbier W."/>
            <person name="McKinnell R.G."/>
        </authorList>
    </citation>
    <scope>NUCLEOTIDE SEQUENCE [LARGE SCALE GENOMIC DNA]</scope>
    <source>
        <strain evidence="2 3">McKinnell</strain>
    </source>
</reference>
<feature type="region of interest" description="Disordered" evidence="1">
    <location>
        <begin position="243"/>
        <end position="265"/>
    </location>
</feature>
<dbReference type="Proteomes" id="UP000011238">
    <property type="component" value="Segment"/>
</dbReference>
<evidence type="ECO:0000313" key="3">
    <source>
        <dbReference type="Proteomes" id="UP000011238"/>
    </source>
</evidence>
<evidence type="ECO:0000313" key="2">
    <source>
        <dbReference type="EMBL" id="ABG25774.1"/>
    </source>
</evidence>
<accession>Q14VN2</accession>
<dbReference type="GeneID" id="5141276"/>
<keyword evidence="3" id="KW-1185">Reference proteome</keyword>